<protein>
    <submittedName>
        <fullName evidence="1">Uncharacterized protein</fullName>
    </submittedName>
</protein>
<organism evidence="1 2">
    <name type="scientific">Peptoniphilus gorbachii</name>
    <dbReference type="NCBI Taxonomy" id="411567"/>
    <lineage>
        <taxon>Bacteria</taxon>
        <taxon>Bacillati</taxon>
        <taxon>Bacillota</taxon>
        <taxon>Tissierellia</taxon>
        <taxon>Tissierellales</taxon>
        <taxon>Peptoniphilaceae</taxon>
        <taxon>Peptoniphilus</taxon>
    </lineage>
</organism>
<dbReference type="Proteomes" id="UP000720595">
    <property type="component" value="Unassembled WGS sequence"/>
</dbReference>
<sequence length="82" mass="9724">MLKLKNVEKKNNWIYAEYYPEDWNEHGLVSINSLNIDDYSVKLSPKDEKEYSAYPYAVNALNALRDMAEGKRKIKDCTIMWF</sequence>
<proteinExistence type="predicted"/>
<evidence type="ECO:0000313" key="2">
    <source>
        <dbReference type="Proteomes" id="UP000720595"/>
    </source>
</evidence>
<dbReference type="RefSeq" id="WP_205052048.1">
    <property type="nucleotide sequence ID" value="NZ_JAFBDH010000005.1"/>
</dbReference>
<accession>A0ABS2MKR5</accession>
<evidence type="ECO:0000313" key="1">
    <source>
        <dbReference type="EMBL" id="MBM7550526.1"/>
    </source>
</evidence>
<name>A0ABS2MKR5_9FIRM</name>
<comment type="caution">
    <text evidence="1">The sequence shown here is derived from an EMBL/GenBank/DDBJ whole genome shotgun (WGS) entry which is preliminary data.</text>
</comment>
<gene>
    <name evidence="1" type="ORF">JOD41_001263</name>
</gene>
<reference evidence="1 2" key="1">
    <citation type="submission" date="2021-01" db="EMBL/GenBank/DDBJ databases">
        <title>Genomic Encyclopedia of Type Strains, Phase IV (KMG-IV): sequencing the most valuable type-strain genomes for metagenomic binning, comparative biology and taxonomic classification.</title>
        <authorList>
            <person name="Goeker M."/>
        </authorList>
    </citation>
    <scope>NUCLEOTIDE SEQUENCE [LARGE SCALE GENOMIC DNA]</scope>
    <source>
        <strain evidence="1 2">DSM 21461</strain>
    </source>
</reference>
<keyword evidence="2" id="KW-1185">Reference proteome</keyword>
<dbReference type="EMBL" id="JAFBDH010000005">
    <property type="protein sequence ID" value="MBM7550526.1"/>
    <property type="molecule type" value="Genomic_DNA"/>
</dbReference>